<reference evidence="1 2" key="1">
    <citation type="submission" date="2019-02" db="EMBL/GenBank/DDBJ databases">
        <authorList>
            <consortium name="Pathogen Informatics"/>
        </authorList>
    </citation>
    <scope>NUCLEOTIDE SEQUENCE [LARGE SCALE GENOMIC DNA]</scope>
    <source>
        <strain evidence="1 2">3012STDY7103891</strain>
    </source>
</reference>
<proteinExistence type="predicted"/>
<accession>A0A449IKM6</accession>
<evidence type="ECO:0000313" key="2">
    <source>
        <dbReference type="Proteomes" id="UP000330809"/>
    </source>
</evidence>
<organism evidence="1 2">
    <name type="scientific">Pseudomonas fragi</name>
    <dbReference type="NCBI Taxonomy" id="296"/>
    <lineage>
        <taxon>Bacteria</taxon>
        <taxon>Pseudomonadati</taxon>
        <taxon>Pseudomonadota</taxon>
        <taxon>Gammaproteobacteria</taxon>
        <taxon>Pseudomonadales</taxon>
        <taxon>Pseudomonadaceae</taxon>
        <taxon>Pseudomonas</taxon>
    </lineage>
</organism>
<dbReference type="EMBL" id="CAACYJ010000035">
    <property type="protein sequence ID" value="VFB19979.1"/>
    <property type="molecule type" value="Genomic_DNA"/>
</dbReference>
<sequence length="108" mass="11898">MRCVGINSALRRVLTRSVLACGLSAVIAPTTRELCLTAEPLLRIPLDRLSRKRPVQERQGHRVAPVQVADKAEGRVSAAGRGLRTACRSIFSFARTRCHNMGRHCPPQ</sequence>
<name>A0A449IKM6_PSEFR</name>
<dbReference type="Proteomes" id="UP000330809">
    <property type="component" value="Unassembled WGS sequence"/>
</dbReference>
<protein>
    <submittedName>
        <fullName evidence="1">Uncharacterized protein</fullName>
    </submittedName>
</protein>
<evidence type="ECO:0000313" key="1">
    <source>
        <dbReference type="EMBL" id="VFB19979.1"/>
    </source>
</evidence>
<dbReference type="AlphaFoldDB" id="A0A449IKM6"/>
<gene>
    <name evidence="1" type="ORF">NCTC10754_02590</name>
</gene>